<keyword evidence="2" id="KW-1185">Reference proteome</keyword>
<gene>
    <name evidence="1" type="ORF">GCM10011507_35020</name>
</gene>
<sequence>MKIELNPAKWFGKKSSAASVAAVPSTSAKAVENTMSTTAVTTAPTTTENGFERFIDKIGAFFKRAEPAINAAEGVAVSAEPFLALTPYGPEYDLVLNAIVGAQQTAEASLATGVTLTGEQKMALVLAAVTPGLTAILKSKNVTSGIPAAIAQFAQNVYNLQTGPATTVPPAAAAAK</sequence>
<comment type="caution">
    <text evidence="1">The sequence shown here is derived from an EMBL/GenBank/DDBJ whole genome shotgun (WGS) entry which is preliminary data.</text>
</comment>
<proteinExistence type="predicted"/>
<dbReference type="AlphaFoldDB" id="A0A916S2V4"/>
<reference evidence="1" key="2">
    <citation type="submission" date="2020-09" db="EMBL/GenBank/DDBJ databases">
        <authorList>
            <person name="Sun Q."/>
            <person name="Zhou Y."/>
        </authorList>
    </citation>
    <scope>NUCLEOTIDE SEQUENCE</scope>
    <source>
        <strain evidence="1">CGMCC 1.15447</strain>
    </source>
</reference>
<evidence type="ECO:0000313" key="2">
    <source>
        <dbReference type="Proteomes" id="UP000648801"/>
    </source>
</evidence>
<accession>A0A916S2V4</accession>
<dbReference type="EMBL" id="BMJB01000006">
    <property type="protein sequence ID" value="GGA80806.1"/>
    <property type="molecule type" value="Genomic_DNA"/>
</dbReference>
<protein>
    <submittedName>
        <fullName evidence="1">Uncharacterized protein</fullName>
    </submittedName>
</protein>
<organism evidence="1 2">
    <name type="scientific">Edaphobacter acidisoli</name>
    <dbReference type="NCBI Taxonomy" id="2040573"/>
    <lineage>
        <taxon>Bacteria</taxon>
        <taxon>Pseudomonadati</taxon>
        <taxon>Acidobacteriota</taxon>
        <taxon>Terriglobia</taxon>
        <taxon>Terriglobales</taxon>
        <taxon>Acidobacteriaceae</taxon>
        <taxon>Edaphobacter</taxon>
    </lineage>
</organism>
<name>A0A916S2V4_9BACT</name>
<evidence type="ECO:0000313" key="1">
    <source>
        <dbReference type="EMBL" id="GGA80806.1"/>
    </source>
</evidence>
<reference evidence="1" key="1">
    <citation type="journal article" date="2014" name="Int. J. Syst. Evol. Microbiol.">
        <title>Complete genome sequence of Corynebacterium casei LMG S-19264T (=DSM 44701T), isolated from a smear-ripened cheese.</title>
        <authorList>
            <consortium name="US DOE Joint Genome Institute (JGI-PGF)"/>
            <person name="Walter F."/>
            <person name="Albersmeier A."/>
            <person name="Kalinowski J."/>
            <person name="Ruckert C."/>
        </authorList>
    </citation>
    <scope>NUCLEOTIDE SEQUENCE</scope>
    <source>
        <strain evidence="1">CGMCC 1.15447</strain>
    </source>
</reference>
<dbReference type="Proteomes" id="UP000648801">
    <property type="component" value="Unassembled WGS sequence"/>
</dbReference>